<feature type="binding site" evidence="6">
    <location>
        <position position="97"/>
    </location>
    <ligand>
        <name>5-phospho-alpha-D-ribose 1-diphosphate</name>
        <dbReference type="ChEBI" id="CHEBI:58017"/>
        <note>ligand shared between dimeric partners</note>
    </ligand>
</feature>
<dbReference type="UniPathway" id="UPA00070">
    <property type="reaction ID" value="UER00119"/>
</dbReference>
<feature type="binding site" evidence="6">
    <location>
        <position position="127"/>
    </location>
    <ligand>
        <name>orotate</name>
        <dbReference type="ChEBI" id="CHEBI:30839"/>
    </ligand>
</feature>
<comment type="catalytic activity">
    <reaction evidence="6">
        <text>orotidine 5'-phosphate + diphosphate = orotate + 5-phospho-alpha-D-ribose 1-diphosphate</text>
        <dbReference type="Rhea" id="RHEA:10380"/>
        <dbReference type="ChEBI" id="CHEBI:30839"/>
        <dbReference type="ChEBI" id="CHEBI:33019"/>
        <dbReference type="ChEBI" id="CHEBI:57538"/>
        <dbReference type="ChEBI" id="CHEBI:58017"/>
        <dbReference type="EC" id="2.4.2.10"/>
    </reaction>
</comment>
<dbReference type="SUPFAM" id="SSF53271">
    <property type="entry name" value="PRTase-like"/>
    <property type="match status" value="1"/>
</dbReference>
<dbReference type="InterPro" id="IPR000836">
    <property type="entry name" value="PRTase_dom"/>
</dbReference>
<dbReference type="NCBIfam" id="TIGR00336">
    <property type="entry name" value="pyrE"/>
    <property type="match status" value="1"/>
</dbReference>
<keyword evidence="3 6" id="KW-0328">Glycosyltransferase</keyword>
<comment type="pathway">
    <text evidence="1 6">Pyrimidine metabolism; UMP biosynthesis via de novo pathway; UMP from orotate: step 1/2.</text>
</comment>
<evidence type="ECO:0000256" key="5">
    <source>
        <dbReference type="ARBA" id="ARBA00022975"/>
    </source>
</evidence>
<evidence type="ECO:0000259" key="7">
    <source>
        <dbReference type="Pfam" id="PF00156"/>
    </source>
</evidence>
<dbReference type="RefSeq" id="WP_187534564.1">
    <property type="nucleotide sequence ID" value="NZ_CBCSHU010000006.1"/>
</dbReference>
<dbReference type="GO" id="GO:0044205">
    <property type="term" value="P:'de novo' UMP biosynthetic process"/>
    <property type="evidence" value="ECO:0007669"/>
    <property type="project" value="UniProtKB-UniRule"/>
</dbReference>
<keyword evidence="4 6" id="KW-0808">Transferase</keyword>
<protein>
    <recommendedName>
        <fullName evidence="2 6">Orotate phosphoribosyltransferase</fullName>
        <shortName evidence="6">OPRT</shortName>
        <shortName evidence="6">OPRTase</shortName>
        <ecNumber evidence="2 6">2.4.2.10</ecNumber>
    </recommendedName>
</protein>
<organism evidence="8 9">
    <name type="scientific">Erysipelothrix inopinata</name>
    <dbReference type="NCBI Taxonomy" id="225084"/>
    <lineage>
        <taxon>Bacteria</taxon>
        <taxon>Bacillati</taxon>
        <taxon>Bacillota</taxon>
        <taxon>Erysipelotrichia</taxon>
        <taxon>Erysipelotrichales</taxon>
        <taxon>Erysipelotrichaceae</taxon>
        <taxon>Erysipelothrix</taxon>
    </lineage>
</organism>
<sequence>MSKIAHEVASNLLEIKAVTLSPKDPYTWASGIKSPIYCDNRVTMSYPQIRKAIAIGLKNIIEEKYPEVEYIVGTATAGIPQACWIADLMELPMIYVRPEAKQHGRGKQIEGYIPEGTKAVVIEDLISTGGSSIKAIEALKDNKIECLGVVAIFTYELQQATENFANASVTFDTLSNYSTLLEVAQSLNYISEDDLESLNLWKKDPTAYTKQNS</sequence>
<keyword evidence="9" id="KW-1185">Reference proteome</keyword>
<proteinExistence type="inferred from homology"/>
<comment type="cofactor">
    <cofactor evidence="6">
        <name>Mg(2+)</name>
        <dbReference type="ChEBI" id="CHEBI:18420"/>
    </cofactor>
</comment>
<evidence type="ECO:0000256" key="1">
    <source>
        <dbReference type="ARBA" id="ARBA00004889"/>
    </source>
</evidence>
<feature type="domain" description="Phosphoribosyltransferase" evidence="7">
    <location>
        <begin position="50"/>
        <end position="153"/>
    </location>
</feature>
<evidence type="ECO:0000256" key="4">
    <source>
        <dbReference type="ARBA" id="ARBA00022679"/>
    </source>
</evidence>
<evidence type="ECO:0000256" key="3">
    <source>
        <dbReference type="ARBA" id="ARBA00022676"/>
    </source>
</evidence>
<dbReference type="CDD" id="cd06223">
    <property type="entry name" value="PRTases_typeI"/>
    <property type="match status" value="1"/>
</dbReference>
<evidence type="ECO:0000313" key="9">
    <source>
        <dbReference type="Proteomes" id="UP000515928"/>
    </source>
</evidence>
<dbReference type="EC" id="2.4.2.10" evidence="2 6"/>
<feature type="binding site" description="in other chain" evidence="6">
    <location>
        <begin position="123"/>
        <end position="131"/>
    </location>
    <ligand>
        <name>5-phospho-alpha-D-ribose 1-diphosphate</name>
        <dbReference type="ChEBI" id="CHEBI:58017"/>
        <note>ligand shared between dimeric partners</note>
    </ligand>
</feature>
<evidence type="ECO:0000256" key="2">
    <source>
        <dbReference type="ARBA" id="ARBA00011971"/>
    </source>
</evidence>
<keyword evidence="6" id="KW-0460">Magnesium</keyword>
<dbReference type="Proteomes" id="UP000515928">
    <property type="component" value="Chromosome"/>
</dbReference>
<dbReference type="Gene3D" id="3.40.50.2020">
    <property type="match status" value="1"/>
</dbReference>
<name>A0A7G9S0I9_9FIRM</name>
<dbReference type="EMBL" id="CP060715">
    <property type="protein sequence ID" value="QNN61364.1"/>
    <property type="molecule type" value="Genomic_DNA"/>
</dbReference>
<feature type="binding site" evidence="6">
    <location>
        <position position="101"/>
    </location>
    <ligand>
        <name>5-phospho-alpha-D-ribose 1-diphosphate</name>
        <dbReference type="ChEBI" id="CHEBI:58017"/>
        <note>ligand shared between dimeric partners</note>
    </ligand>
</feature>
<dbReference type="GO" id="GO:0019856">
    <property type="term" value="P:pyrimidine nucleobase biosynthetic process"/>
    <property type="evidence" value="ECO:0007669"/>
    <property type="project" value="TreeGrafter"/>
</dbReference>
<gene>
    <name evidence="6" type="primary">pyrE</name>
    <name evidence="8" type="ORF">H9L01_03070</name>
</gene>
<dbReference type="GO" id="GO:0000287">
    <property type="term" value="F:magnesium ion binding"/>
    <property type="evidence" value="ECO:0007669"/>
    <property type="project" value="UniProtKB-UniRule"/>
</dbReference>
<evidence type="ECO:0000256" key="6">
    <source>
        <dbReference type="HAMAP-Rule" id="MF_01208"/>
    </source>
</evidence>
<dbReference type="Pfam" id="PF00156">
    <property type="entry name" value="Pribosyltran"/>
    <property type="match status" value="1"/>
</dbReference>
<reference evidence="8 9" key="1">
    <citation type="submission" date="2020-08" db="EMBL/GenBank/DDBJ databases">
        <title>Genome sequence of Erysipelothrix inopinata DSM 15511T.</title>
        <authorList>
            <person name="Hyun D.-W."/>
            <person name="Bae J.-W."/>
        </authorList>
    </citation>
    <scope>NUCLEOTIDE SEQUENCE [LARGE SCALE GENOMIC DNA]</scope>
    <source>
        <strain evidence="8 9">DSM 15511</strain>
    </source>
</reference>
<dbReference type="AlphaFoldDB" id="A0A7G9S0I9"/>
<comment type="similarity">
    <text evidence="6">Belongs to the purine/pyrimidine phosphoribosyltransferase family. PyrE subfamily.</text>
</comment>
<comment type="subunit">
    <text evidence="6">Homodimer.</text>
</comment>
<dbReference type="InterPro" id="IPR029057">
    <property type="entry name" value="PRTase-like"/>
</dbReference>
<comment type="caution">
    <text evidence="6">Lacks conserved residue(s) required for the propagation of feature annotation.</text>
</comment>
<dbReference type="InterPro" id="IPR023031">
    <property type="entry name" value="OPRT"/>
</dbReference>
<evidence type="ECO:0000313" key="8">
    <source>
        <dbReference type="EMBL" id="QNN61364.1"/>
    </source>
</evidence>
<comment type="function">
    <text evidence="6">Catalyzes the transfer of a ribosyl phosphate group from 5-phosphoribose 1-diphosphate to orotate, leading to the formation of orotidine monophosphate (OMP).</text>
</comment>
<dbReference type="PANTHER" id="PTHR19278">
    <property type="entry name" value="OROTATE PHOSPHORIBOSYLTRANSFERASE"/>
    <property type="match status" value="1"/>
</dbReference>
<dbReference type="PANTHER" id="PTHR19278:SF9">
    <property type="entry name" value="URIDINE 5'-MONOPHOSPHATE SYNTHASE"/>
    <property type="match status" value="1"/>
</dbReference>
<keyword evidence="5 6" id="KW-0665">Pyrimidine biosynthesis</keyword>
<dbReference type="KEGG" id="eio:H9L01_03070"/>
<dbReference type="GO" id="GO:0004588">
    <property type="term" value="F:orotate phosphoribosyltransferase activity"/>
    <property type="evidence" value="ECO:0007669"/>
    <property type="project" value="UniProtKB-UniRule"/>
</dbReference>
<dbReference type="HAMAP" id="MF_01208">
    <property type="entry name" value="PyrE"/>
    <property type="match status" value="1"/>
</dbReference>
<feature type="binding site" evidence="6">
    <location>
        <position position="103"/>
    </location>
    <ligand>
        <name>5-phospho-alpha-D-ribose 1-diphosphate</name>
        <dbReference type="ChEBI" id="CHEBI:58017"/>
        <note>ligand shared between dimeric partners</note>
    </ligand>
</feature>
<accession>A0A7G9S0I9</accession>
<dbReference type="InterPro" id="IPR004467">
    <property type="entry name" value="Or_phspho_trans_dom"/>
</dbReference>